<sequence>MPKTLFKEVPKNYALCLRDDCACAKTCLHRLAYESQRTKSSHLWVINPDCSVPDTSCPYYRDSAPVIFARGFQGMQERMLPAQYRKFRELLLNHFSMNVFYERRRGDFALTPEEQELVLQTLRQVGVTEDLPFDRYEESIRW</sequence>
<evidence type="ECO:0000313" key="1">
    <source>
        <dbReference type="EMBL" id="MBU3853657.1"/>
    </source>
</evidence>
<reference evidence="1" key="1">
    <citation type="journal article" date="2021" name="PeerJ">
        <title>Extensive microbial diversity within the chicken gut microbiome revealed by metagenomics and culture.</title>
        <authorList>
            <person name="Gilroy R."/>
            <person name="Ravi A."/>
            <person name="Getino M."/>
            <person name="Pursley I."/>
            <person name="Horton D.L."/>
            <person name="Alikhan N.F."/>
            <person name="Baker D."/>
            <person name="Gharbi K."/>
            <person name="Hall N."/>
            <person name="Watson M."/>
            <person name="Adriaenssens E.M."/>
            <person name="Foster-Nyarko E."/>
            <person name="Jarju S."/>
            <person name="Secka A."/>
            <person name="Antonio M."/>
            <person name="Oren A."/>
            <person name="Chaudhuri R.R."/>
            <person name="La Ragione R."/>
            <person name="Hildebrand F."/>
            <person name="Pallen M.J."/>
        </authorList>
    </citation>
    <scope>NUCLEOTIDE SEQUENCE</scope>
    <source>
        <strain evidence="1">G3-2149</strain>
    </source>
</reference>
<comment type="caution">
    <text evidence="1">The sequence shown here is derived from an EMBL/GenBank/DDBJ whole genome shotgun (WGS) entry which is preliminary data.</text>
</comment>
<accession>A0A9E2P1I2</accession>
<protein>
    <submittedName>
        <fullName evidence="1">Uncharacterized protein</fullName>
    </submittedName>
</protein>
<dbReference type="Proteomes" id="UP000823865">
    <property type="component" value="Unassembled WGS sequence"/>
</dbReference>
<evidence type="ECO:0000313" key="2">
    <source>
        <dbReference type="Proteomes" id="UP000823865"/>
    </source>
</evidence>
<dbReference type="InterPro" id="IPR045724">
    <property type="entry name" value="DUF6078"/>
</dbReference>
<reference evidence="1" key="2">
    <citation type="submission" date="2021-04" db="EMBL/GenBank/DDBJ databases">
        <authorList>
            <person name="Gilroy R."/>
        </authorList>
    </citation>
    <scope>NUCLEOTIDE SEQUENCE</scope>
    <source>
        <strain evidence="1">G3-2149</strain>
    </source>
</reference>
<name>A0A9E2P1I2_9BACT</name>
<gene>
    <name evidence="1" type="ORF">H9789_07565</name>
</gene>
<proteinExistence type="predicted"/>
<organism evidence="1 2">
    <name type="scientific">Candidatus Paraprevotella stercoravium</name>
    <dbReference type="NCBI Taxonomy" id="2838725"/>
    <lineage>
        <taxon>Bacteria</taxon>
        <taxon>Pseudomonadati</taxon>
        <taxon>Bacteroidota</taxon>
        <taxon>Bacteroidia</taxon>
        <taxon>Bacteroidales</taxon>
        <taxon>Prevotellaceae</taxon>
        <taxon>Paraprevotella</taxon>
    </lineage>
</organism>
<dbReference type="EMBL" id="JAHLFU010000162">
    <property type="protein sequence ID" value="MBU3853657.1"/>
    <property type="molecule type" value="Genomic_DNA"/>
</dbReference>
<dbReference type="AlphaFoldDB" id="A0A9E2P1I2"/>
<dbReference type="Pfam" id="PF19555">
    <property type="entry name" value="DUF6078"/>
    <property type="match status" value="1"/>
</dbReference>